<gene>
    <name evidence="4" type="ORF">EDD58_101286</name>
</gene>
<dbReference type="GO" id="GO:0009847">
    <property type="term" value="P:spore germination"/>
    <property type="evidence" value="ECO:0007669"/>
    <property type="project" value="InterPro"/>
</dbReference>
<keyword evidence="3" id="KW-1133">Transmembrane helix</keyword>
<keyword evidence="2 3" id="KW-0472">Membrane</keyword>
<organism evidence="4 5">
    <name type="scientific">Hazenella coriacea</name>
    <dbReference type="NCBI Taxonomy" id="1179467"/>
    <lineage>
        <taxon>Bacteria</taxon>
        <taxon>Bacillati</taxon>
        <taxon>Bacillota</taxon>
        <taxon>Bacilli</taxon>
        <taxon>Bacillales</taxon>
        <taxon>Thermoactinomycetaceae</taxon>
        <taxon>Hazenella</taxon>
    </lineage>
</organism>
<feature type="transmembrane region" description="Helical" evidence="3">
    <location>
        <begin position="432"/>
        <end position="457"/>
    </location>
</feature>
<reference evidence="4 5" key="1">
    <citation type="submission" date="2019-03" db="EMBL/GenBank/DDBJ databases">
        <title>Genomic Encyclopedia of Type Strains, Phase IV (KMG-IV): sequencing the most valuable type-strain genomes for metagenomic binning, comparative biology and taxonomic classification.</title>
        <authorList>
            <person name="Goeker M."/>
        </authorList>
    </citation>
    <scope>NUCLEOTIDE SEQUENCE [LARGE SCALE GENOMIC DNA]</scope>
    <source>
        <strain evidence="4 5">DSM 45707</strain>
    </source>
</reference>
<feature type="transmembrane region" description="Helical" evidence="3">
    <location>
        <begin position="401"/>
        <end position="420"/>
    </location>
</feature>
<feature type="transmembrane region" description="Helical" evidence="3">
    <location>
        <begin position="268"/>
        <end position="289"/>
    </location>
</feature>
<comment type="caution">
    <text evidence="4">The sequence shown here is derived from an EMBL/GenBank/DDBJ whole genome shotgun (WGS) entry which is preliminary data.</text>
</comment>
<dbReference type="AlphaFoldDB" id="A0A4R3LBP0"/>
<evidence type="ECO:0000256" key="3">
    <source>
        <dbReference type="SAM" id="Phobius"/>
    </source>
</evidence>
<protein>
    <submittedName>
        <fullName evidence="4">GerA spore germination protein</fullName>
    </submittedName>
</protein>
<keyword evidence="3" id="KW-0812">Transmembrane</keyword>
<feature type="transmembrane region" description="Helical" evidence="3">
    <location>
        <begin position="374"/>
        <end position="395"/>
    </location>
</feature>
<accession>A0A4R3LBP0</accession>
<name>A0A4R3LBP0_9BACL</name>
<dbReference type="Pfam" id="PF03323">
    <property type="entry name" value="GerA"/>
    <property type="match status" value="1"/>
</dbReference>
<comment type="similarity">
    <text evidence="1">Belongs to the GerABKA family.</text>
</comment>
<evidence type="ECO:0000256" key="1">
    <source>
        <dbReference type="ARBA" id="ARBA00005278"/>
    </source>
</evidence>
<dbReference type="Proteomes" id="UP000294937">
    <property type="component" value="Unassembled WGS sequence"/>
</dbReference>
<dbReference type="InterPro" id="IPR004995">
    <property type="entry name" value="Spore_Ger"/>
</dbReference>
<proteinExistence type="inferred from homology"/>
<dbReference type="PANTHER" id="PTHR22550:SF5">
    <property type="entry name" value="LEUCINE ZIPPER PROTEIN 4"/>
    <property type="match status" value="1"/>
</dbReference>
<dbReference type="PIRSF" id="PIRSF005690">
    <property type="entry name" value="GerBA"/>
    <property type="match status" value="1"/>
</dbReference>
<dbReference type="RefSeq" id="WP_131923050.1">
    <property type="nucleotide sequence ID" value="NZ_SMAG01000001.1"/>
</dbReference>
<evidence type="ECO:0000256" key="2">
    <source>
        <dbReference type="ARBA" id="ARBA00023136"/>
    </source>
</evidence>
<dbReference type="InterPro" id="IPR050768">
    <property type="entry name" value="UPF0353/GerABKA_families"/>
</dbReference>
<feature type="transmembrane region" description="Helical" evidence="3">
    <location>
        <begin position="310"/>
        <end position="329"/>
    </location>
</feature>
<dbReference type="GO" id="GO:0016020">
    <property type="term" value="C:membrane"/>
    <property type="evidence" value="ECO:0007669"/>
    <property type="project" value="InterPro"/>
</dbReference>
<evidence type="ECO:0000313" key="4">
    <source>
        <dbReference type="EMBL" id="TCS96650.1"/>
    </source>
</evidence>
<dbReference type="EMBL" id="SMAG01000001">
    <property type="protein sequence ID" value="TCS96650.1"/>
    <property type="molecule type" value="Genomic_DNA"/>
</dbReference>
<keyword evidence="5" id="KW-1185">Reference proteome</keyword>
<evidence type="ECO:0000313" key="5">
    <source>
        <dbReference type="Proteomes" id="UP000294937"/>
    </source>
</evidence>
<dbReference type="OrthoDB" id="1726708at2"/>
<dbReference type="PANTHER" id="PTHR22550">
    <property type="entry name" value="SPORE GERMINATION PROTEIN"/>
    <property type="match status" value="1"/>
</dbReference>
<sequence>MKWNHFLDKIGQKNKSHKSPPLKTSFKENEQLLREKLSHCQDVIIATKQFQSKDQPVETLWIYNEGLSSHKQINELVFPCLQQLLESISVKEIQVNDVLNKWLYTDIKKEDQLEPLLRQIFAGQLALLIDGLEGAFLLNVADQPQRTPEESNTEIALLGSRDNFTENITVNVALIRKRLPTASLYYEKFTVGVRSKTSVGLLYIDDIARPEVITKVKKQLSEIRIDAISSYSDLIDYLTDYSPFTIFPLYDYTGRPDYVSNALLKGRFILLLDGIPTAMIAPVNLALLLKTPEDLHQSYLYVTVERFFRTIGLLVSFFLPGLYIAITTYHPDQIPLSLLSTLVLSRKGVPLSTPMEAIIMLILFELFREAGIRLPSAVGQTLSVVGGLIIGEAAIRAGLTSPTLLVVVATTAVSTFTLVNQSLQGVISVIRFGILIISSLIGIYGFLLSVFVVLIYLSNLRSFGVSYLAPISPFSFQDFIQGVLRIPIPYIKKRPQMTKSKDTRRQR</sequence>